<dbReference type="AlphaFoldDB" id="A0A7S1W7C7"/>
<feature type="region of interest" description="Disordered" evidence="1">
    <location>
        <begin position="460"/>
        <end position="480"/>
    </location>
</feature>
<organism evidence="2">
    <name type="scientific">Neobodo designis</name>
    <name type="common">Flagellated protozoan</name>
    <name type="synonym">Bodo designis</name>
    <dbReference type="NCBI Taxonomy" id="312471"/>
    <lineage>
        <taxon>Eukaryota</taxon>
        <taxon>Discoba</taxon>
        <taxon>Euglenozoa</taxon>
        <taxon>Kinetoplastea</taxon>
        <taxon>Metakinetoplastina</taxon>
        <taxon>Neobodonida</taxon>
        <taxon>Neobodo</taxon>
    </lineage>
</organism>
<feature type="region of interest" description="Disordered" evidence="1">
    <location>
        <begin position="167"/>
        <end position="226"/>
    </location>
</feature>
<dbReference type="EMBL" id="HBGF01050511">
    <property type="protein sequence ID" value="CAD9152899.1"/>
    <property type="molecule type" value="Transcribed_RNA"/>
</dbReference>
<reference evidence="2" key="1">
    <citation type="submission" date="2021-01" db="EMBL/GenBank/DDBJ databases">
        <authorList>
            <person name="Corre E."/>
            <person name="Pelletier E."/>
            <person name="Niang G."/>
            <person name="Scheremetjew M."/>
            <person name="Finn R."/>
            <person name="Kale V."/>
            <person name="Holt S."/>
            <person name="Cochrane G."/>
            <person name="Meng A."/>
            <person name="Brown T."/>
            <person name="Cohen L."/>
        </authorList>
    </citation>
    <scope>NUCLEOTIDE SEQUENCE</scope>
    <source>
        <strain evidence="2">CCAP 1951/1</strain>
    </source>
</reference>
<feature type="region of interest" description="Disordered" evidence="1">
    <location>
        <begin position="61"/>
        <end position="98"/>
    </location>
</feature>
<sequence>MVSDRRRKATIEAMLASREFLAAGFRSPELVQRTIVRLPREHRDVLRRFMVALEQCLAAAAPAGTEKGTSGSPRAGNRRAGAGMSPRSPMGSSKEGPSPAFAEYRAAIIGSGPAPPAPDELERFVETDFQRGLAHGEVRPMLTFLARYPAVERFLARNLVGETELFASSSPTNVPQGDAAAAQSPRGSDDDAEAGTGAGALQDDAPQDSTASLAFHGSDTGSDCDGLPPTEVVTVMDAFTQANMLWSQAFPVDLSAVSAHATQVARVRQQKESASNGATSERQAPQSTVAALLCANLALHFPREEWESLVALRDVAADELTAIAADLLRSGAADSMSEDDVVAARGKLALALTNCRDGLTQVSYRATPDELKEALQQRLTHLLADTTSLSHSTGIAEAAATPGAAQQAKSSFFDRIKKSLAKRRDGAGQADEAELERLAHDMHRSQMAAKHYLKCLMNPQTAPNALQPDSEETPDVTSNS</sequence>
<proteinExistence type="predicted"/>
<protein>
    <submittedName>
        <fullName evidence="2">Uncharacterized protein</fullName>
    </submittedName>
</protein>
<gene>
    <name evidence="2" type="ORF">NDES1114_LOCUS33832</name>
</gene>
<accession>A0A7S1W7C7</accession>
<evidence type="ECO:0000313" key="2">
    <source>
        <dbReference type="EMBL" id="CAD9152899.1"/>
    </source>
</evidence>
<evidence type="ECO:0000256" key="1">
    <source>
        <dbReference type="SAM" id="MobiDB-lite"/>
    </source>
</evidence>
<name>A0A7S1W7C7_NEODS</name>